<gene>
    <name evidence="1" type="ORF">H8689_07740</name>
</gene>
<dbReference type="RefSeq" id="WP_249323842.1">
    <property type="nucleotide sequence ID" value="NZ_JACRTK010000003.1"/>
</dbReference>
<reference evidence="1 2" key="1">
    <citation type="submission" date="2020-08" db="EMBL/GenBank/DDBJ databases">
        <title>Genome public.</title>
        <authorList>
            <person name="Liu C."/>
            <person name="Sun Q."/>
        </authorList>
    </citation>
    <scope>NUCLEOTIDE SEQUENCE [LARGE SCALE GENOMIC DNA]</scope>
    <source>
        <strain evidence="1 2">NSJ-26</strain>
    </source>
</reference>
<dbReference type="EMBL" id="JACRTK010000003">
    <property type="protein sequence ID" value="MBC8591004.1"/>
    <property type="molecule type" value="Genomic_DNA"/>
</dbReference>
<keyword evidence="2" id="KW-1185">Reference proteome</keyword>
<organism evidence="1 2">
    <name type="scientific">Wansuia hejianensis</name>
    <dbReference type="NCBI Taxonomy" id="2763667"/>
    <lineage>
        <taxon>Bacteria</taxon>
        <taxon>Bacillati</taxon>
        <taxon>Bacillota</taxon>
        <taxon>Clostridia</taxon>
        <taxon>Lachnospirales</taxon>
        <taxon>Lachnospiraceae</taxon>
        <taxon>Wansuia</taxon>
    </lineage>
</organism>
<sequence>MLFGRRKEGFTKVEKVTEFPKEINEDILKEKEKLSNIESKEQEKPDLLDYLDELEDVEDLDNSLENQDIEEAEEKTEAELLAEFIRIRSKGAYLTSKSSLEKEEPKLEELLDNLSKDEGCQDIVYIKGDKDVYYYSNEFMSDNYAMIAMLVEDKDMPRTIAEMVRWNGKTYPCATPLYYFKNSPYFYTDAQIERALGRIRHKEEYSDICELTTGNNVRYLYSTIHMSEKYARALAEGVEYGEYGYR</sequence>
<accession>A0A926F322</accession>
<dbReference type="Proteomes" id="UP000601522">
    <property type="component" value="Unassembled WGS sequence"/>
</dbReference>
<comment type="caution">
    <text evidence="1">The sequence shown here is derived from an EMBL/GenBank/DDBJ whole genome shotgun (WGS) entry which is preliminary data.</text>
</comment>
<protein>
    <submittedName>
        <fullName evidence="1">Uncharacterized protein</fullName>
    </submittedName>
</protein>
<evidence type="ECO:0000313" key="1">
    <source>
        <dbReference type="EMBL" id="MBC8591004.1"/>
    </source>
</evidence>
<proteinExistence type="predicted"/>
<dbReference type="AlphaFoldDB" id="A0A926F322"/>
<name>A0A926F322_9FIRM</name>
<evidence type="ECO:0000313" key="2">
    <source>
        <dbReference type="Proteomes" id="UP000601522"/>
    </source>
</evidence>